<organism evidence="1">
    <name type="scientific">uncultured Caudovirales phage</name>
    <dbReference type="NCBI Taxonomy" id="2100421"/>
    <lineage>
        <taxon>Viruses</taxon>
        <taxon>Duplodnaviria</taxon>
        <taxon>Heunggongvirae</taxon>
        <taxon>Uroviricota</taxon>
        <taxon>Caudoviricetes</taxon>
        <taxon>Peduoviridae</taxon>
        <taxon>Maltschvirus</taxon>
        <taxon>Maltschvirus maltsch</taxon>
    </lineage>
</organism>
<reference evidence="1" key="1">
    <citation type="submission" date="2020-05" db="EMBL/GenBank/DDBJ databases">
        <authorList>
            <person name="Chiriac C."/>
            <person name="Salcher M."/>
            <person name="Ghai R."/>
            <person name="Kavagutti S V."/>
        </authorList>
    </citation>
    <scope>NUCLEOTIDE SEQUENCE</scope>
</reference>
<protein>
    <submittedName>
        <fullName evidence="1">Uncharacterized protein</fullName>
    </submittedName>
</protein>
<sequence>MLAIFAGGIGFGNNSGFSNPAGPTTAPFRLMANGASILATASTTLRKDCNARTSNSHEALNWRSGP</sequence>
<proteinExistence type="predicted"/>
<evidence type="ECO:0000313" key="1">
    <source>
        <dbReference type="EMBL" id="CAB4194390.1"/>
    </source>
</evidence>
<dbReference type="EMBL" id="LR797210">
    <property type="protein sequence ID" value="CAB4194390.1"/>
    <property type="molecule type" value="Genomic_DNA"/>
</dbReference>
<name>A0A6J5R9Y9_9CAUD</name>
<gene>
    <name evidence="1" type="ORF">UFOVP1254_36</name>
</gene>
<accession>A0A6J5R9Y9</accession>